<evidence type="ECO:0000259" key="5">
    <source>
        <dbReference type="Pfam" id="PF01869"/>
    </source>
</evidence>
<keyword evidence="7" id="KW-1185">Reference proteome</keyword>
<comment type="similarity">
    <text evidence="1">Belongs to the eukaryotic-type N-acetylglucosamine kinase family.</text>
</comment>
<name>H2YA51_CIOSA</name>
<sequence length="201" mass="21560">MVIINENGNVVGKCEGPDTNVWQIGPVEVSRRISEIVEGAKAAAGIPPDVKLCSLGMCLSGGEQKASKETMVKMMCETYPLMSESLVIKSDTAGSIATACENGGMVLIAGTGSNCSLVNRDGSTFGCGGWGHMMGDEGGAYWISHLGAKFVFDHDDNMSTAPYDPTLVRKLMFKYFKVSNRLEMLDSLYSNFTKAHFAGFC</sequence>
<dbReference type="InterPro" id="IPR002731">
    <property type="entry name" value="ATPase_BadF"/>
</dbReference>
<dbReference type="Gene3D" id="3.30.420.40">
    <property type="match status" value="1"/>
</dbReference>
<reference evidence="6" key="3">
    <citation type="submission" date="2025-09" db="UniProtKB">
        <authorList>
            <consortium name="Ensembl"/>
        </authorList>
    </citation>
    <scope>IDENTIFICATION</scope>
</reference>
<dbReference type="InterPro" id="IPR039758">
    <property type="entry name" value="NAGK-like"/>
</dbReference>
<dbReference type="GeneTree" id="ENSGT00510000047418"/>
<evidence type="ECO:0000313" key="7">
    <source>
        <dbReference type="Proteomes" id="UP000007875"/>
    </source>
</evidence>
<protein>
    <recommendedName>
        <fullName evidence="3">N-acetyl-D-glucosamine kinase</fullName>
        <ecNumber evidence="2">2.7.1.59</ecNumber>
    </recommendedName>
    <alternativeName>
        <fullName evidence="4">GlcNAc kinase</fullName>
    </alternativeName>
</protein>
<dbReference type="Ensembl" id="ENSCSAVT00000002237.1">
    <property type="protein sequence ID" value="ENSCSAVP00000002199.1"/>
    <property type="gene ID" value="ENSCSAVG00000001291.1"/>
</dbReference>
<evidence type="ECO:0000256" key="4">
    <source>
        <dbReference type="ARBA" id="ARBA00031123"/>
    </source>
</evidence>
<proteinExistence type="inferred from homology"/>
<evidence type="ECO:0000256" key="1">
    <source>
        <dbReference type="ARBA" id="ARBA00006198"/>
    </source>
</evidence>
<evidence type="ECO:0000256" key="2">
    <source>
        <dbReference type="ARBA" id="ARBA00012122"/>
    </source>
</evidence>
<dbReference type="EC" id="2.7.1.59" evidence="2"/>
<evidence type="ECO:0000256" key="3">
    <source>
        <dbReference type="ARBA" id="ARBA00014974"/>
    </source>
</evidence>
<dbReference type="PANTHER" id="PTHR12862">
    <property type="entry name" value="BADF TYPE ATPASE DOMAIN-CONTAINING PROTEIN"/>
    <property type="match status" value="1"/>
</dbReference>
<reference evidence="6" key="2">
    <citation type="submission" date="2025-08" db="UniProtKB">
        <authorList>
            <consortium name="Ensembl"/>
        </authorList>
    </citation>
    <scope>IDENTIFICATION</scope>
</reference>
<reference evidence="7" key="1">
    <citation type="submission" date="2003-08" db="EMBL/GenBank/DDBJ databases">
        <authorList>
            <person name="Birren B."/>
            <person name="Nusbaum C."/>
            <person name="Abebe A."/>
            <person name="Abouelleil A."/>
            <person name="Adekoya E."/>
            <person name="Ait-zahra M."/>
            <person name="Allen N."/>
            <person name="Allen T."/>
            <person name="An P."/>
            <person name="Anderson M."/>
            <person name="Anderson S."/>
            <person name="Arachchi H."/>
            <person name="Armbruster J."/>
            <person name="Bachantsang P."/>
            <person name="Baldwin J."/>
            <person name="Barry A."/>
            <person name="Bayul T."/>
            <person name="Blitshsteyn B."/>
            <person name="Bloom T."/>
            <person name="Blye J."/>
            <person name="Boguslavskiy L."/>
            <person name="Borowsky M."/>
            <person name="Boukhgalter B."/>
            <person name="Brunache A."/>
            <person name="Butler J."/>
            <person name="Calixte N."/>
            <person name="Calvo S."/>
            <person name="Camarata J."/>
            <person name="Campo K."/>
            <person name="Chang J."/>
            <person name="Cheshatsang Y."/>
            <person name="Citroen M."/>
            <person name="Collymore A."/>
            <person name="Considine T."/>
            <person name="Cook A."/>
            <person name="Cooke P."/>
            <person name="Corum B."/>
            <person name="Cuomo C."/>
            <person name="David R."/>
            <person name="Dawoe T."/>
            <person name="Degray S."/>
            <person name="Dodge S."/>
            <person name="Dooley K."/>
            <person name="Dorje P."/>
            <person name="Dorjee K."/>
            <person name="Dorris L."/>
            <person name="Duffey N."/>
            <person name="Dupes A."/>
            <person name="Elkins T."/>
            <person name="Engels R."/>
            <person name="Erickson J."/>
            <person name="Farina A."/>
            <person name="Faro S."/>
            <person name="Ferreira P."/>
            <person name="Fischer H."/>
            <person name="Fitzgerald M."/>
            <person name="Foley K."/>
            <person name="Gage D."/>
            <person name="Galagan J."/>
            <person name="Gearin G."/>
            <person name="Gnerre S."/>
            <person name="Gnirke A."/>
            <person name="Goyette A."/>
            <person name="Graham J."/>
            <person name="Grandbois E."/>
            <person name="Gyaltsen K."/>
            <person name="Hafez N."/>
            <person name="Hagopian D."/>
            <person name="Hagos B."/>
            <person name="Hall J."/>
            <person name="Hatcher B."/>
            <person name="Heller A."/>
            <person name="Higgins H."/>
            <person name="Honan T."/>
            <person name="Horn A."/>
            <person name="Houde N."/>
            <person name="Hughes L."/>
            <person name="Hulme W."/>
            <person name="Husby E."/>
            <person name="Iliev I."/>
            <person name="Jaffe D."/>
            <person name="Jones C."/>
            <person name="Kamal M."/>
            <person name="Kamat A."/>
            <person name="Kamvysselis M."/>
            <person name="Karlsson E."/>
            <person name="Kells C."/>
            <person name="Kieu A."/>
            <person name="Kisner P."/>
            <person name="Kodira C."/>
            <person name="Kulbokas E."/>
            <person name="Labutti K."/>
            <person name="Lama D."/>
            <person name="Landers T."/>
            <person name="Leger J."/>
            <person name="Levine S."/>
            <person name="Lewis D."/>
            <person name="Lewis T."/>
            <person name="Lindblad-toh K."/>
            <person name="Liu X."/>
            <person name="Lokyitsang T."/>
            <person name="Lokyitsang Y."/>
            <person name="Lucien O."/>
            <person name="Lui A."/>
            <person name="Ma L.J."/>
            <person name="Mabbitt R."/>
            <person name="Macdonald J."/>
            <person name="Maclean C."/>
            <person name="Major J."/>
            <person name="Manning J."/>
            <person name="Marabella R."/>
            <person name="Maru K."/>
            <person name="Matthews C."/>
            <person name="Mauceli E."/>
            <person name="Mccarthy M."/>
            <person name="Mcdonough S."/>
            <person name="Mcghee T."/>
            <person name="Meldrim J."/>
            <person name="Meneus L."/>
            <person name="Mesirov J."/>
            <person name="Mihalev A."/>
            <person name="Mihova T."/>
            <person name="Mikkelsen T."/>
            <person name="Mlenga V."/>
            <person name="Moru K."/>
            <person name="Mozes J."/>
            <person name="Mulrain L."/>
            <person name="Munson G."/>
            <person name="Naylor J."/>
            <person name="Newes C."/>
            <person name="Nguyen C."/>
            <person name="Nguyen N."/>
            <person name="Nguyen T."/>
            <person name="Nicol R."/>
            <person name="Nielsen C."/>
            <person name="Nizzari M."/>
            <person name="Norbu C."/>
            <person name="Norbu N."/>
            <person name="O'donnell P."/>
            <person name="Okoawo O."/>
            <person name="O'leary S."/>
            <person name="Omotosho B."/>
            <person name="O'neill K."/>
            <person name="Osman S."/>
            <person name="Parker S."/>
            <person name="Perrin D."/>
            <person name="Phunkhang P."/>
            <person name="Piqani B."/>
            <person name="Purcell S."/>
            <person name="Rachupka T."/>
            <person name="Ramasamy U."/>
            <person name="Rameau R."/>
            <person name="Ray V."/>
            <person name="Raymond C."/>
            <person name="Retta R."/>
            <person name="Richardson S."/>
            <person name="Rise C."/>
            <person name="Rodriguez J."/>
            <person name="Rogers J."/>
            <person name="Rogov P."/>
            <person name="Rutman M."/>
            <person name="Schupbach R."/>
            <person name="Seaman C."/>
            <person name="Settipalli S."/>
            <person name="Sharpe T."/>
            <person name="Sheridan J."/>
            <person name="Sherpa N."/>
            <person name="Shi J."/>
            <person name="Smirnov S."/>
            <person name="Smith C."/>
            <person name="Sougnez C."/>
            <person name="Spencer B."/>
            <person name="Stalker J."/>
            <person name="Stange-thomann N."/>
            <person name="Stavropoulos S."/>
            <person name="Stetson K."/>
            <person name="Stone C."/>
            <person name="Stone S."/>
            <person name="Stubbs M."/>
            <person name="Talamas J."/>
            <person name="Tchuinga P."/>
            <person name="Tenzing P."/>
            <person name="Tesfaye S."/>
            <person name="Theodore J."/>
            <person name="Thoulutsang Y."/>
            <person name="Topham K."/>
            <person name="Towey S."/>
            <person name="Tsamla T."/>
            <person name="Tsomo N."/>
            <person name="Vallee D."/>
            <person name="Vassiliev H."/>
            <person name="Venkataraman V."/>
            <person name="Vinson J."/>
            <person name="Vo A."/>
            <person name="Wade C."/>
            <person name="Wang S."/>
            <person name="Wangchuk T."/>
            <person name="Wangdi T."/>
            <person name="Whittaker C."/>
            <person name="Wilkinson J."/>
            <person name="Wu Y."/>
            <person name="Wyman D."/>
            <person name="Yadav S."/>
            <person name="Yang S."/>
            <person name="Yang X."/>
            <person name="Yeager S."/>
            <person name="Yee E."/>
            <person name="Young G."/>
            <person name="Zainoun J."/>
            <person name="Zembeck L."/>
            <person name="Zimmer A."/>
            <person name="Zody M."/>
            <person name="Lander E."/>
        </authorList>
    </citation>
    <scope>NUCLEOTIDE SEQUENCE [LARGE SCALE GENOMIC DNA]</scope>
</reference>
<dbReference type="SUPFAM" id="SSF53067">
    <property type="entry name" value="Actin-like ATPase domain"/>
    <property type="match status" value="2"/>
</dbReference>
<dbReference type="Pfam" id="PF01869">
    <property type="entry name" value="BcrAD_BadFG"/>
    <property type="match status" value="1"/>
</dbReference>
<dbReference type="Proteomes" id="UP000007875">
    <property type="component" value="Unassembled WGS sequence"/>
</dbReference>
<dbReference type="InterPro" id="IPR043129">
    <property type="entry name" value="ATPase_NBD"/>
</dbReference>
<dbReference type="GO" id="GO:0045127">
    <property type="term" value="F:N-acetylglucosamine kinase activity"/>
    <property type="evidence" value="ECO:0007669"/>
    <property type="project" value="UniProtKB-EC"/>
</dbReference>
<accession>H2YA51</accession>
<organism evidence="6 7">
    <name type="scientific">Ciona savignyi</name>
    <name type="common">Pacific transparent sea squirt</name>
    <dbReference type="NCBI Taxonomy" id="51511"/>
    <lineage>
        <taxon>Eukaryota</taxon>
        <taxon>Metazoa</taxon>
        <taxon>Chordata</taxon>
        <taxon>Tunicata</taxon>
        <taxon>Ascidiacea</taxon>
        <taxon>Phlebobranchia</taxon>
        <taxon>Cionidae</taxon>
        <taxon>Ciona</taxon>
    </lineage>
</organism>
<evidence type="ECO:0000313" key="6">
    <source>
        <dbReference type="Ensembl" id="ENSCSAVP00000002199.1"/>
    </source>
</evidence>
<dbReference type="HOGENOM" id="CLU_016274_5_0_1"/>
<dbReference type="PANTHER" id="PTHR12862:SF0">
    <property type="entry name" value="N-ACETYL-D-GLUCOSAMINE KINASE"/>
    <property type="match status" value="1"/>
</dbReference>
<dbReference type="AlphaFoldDB" id="H2YA51"/>
<feature type="domain" description="ATPase BadF/BadG/BcrA/BcrD type" evidence="5">
    <location>
        <begin position="2"/>
        <end position="161"/>
    </location>
</feature>